<feature type="domain" description="Xylose isomerase-like TIM barrel" evidence="1">
    <location>
        <begin position="97"/>
        <end position="230"/>
    </location>
</feature>
<dbReference type="SUPFAM" id="SSF51658">
    <property type="entry name" value="Xylose isomerase-like"/>
    <property type="match status" value="1"/>
</dbReference>
<sequence length="243" mass="25318">MTEFGFQLYSLRDVEDPLTTVLDRVGATAFTGVEFAGLDGATPAAVAETLAAGGLAPAAAHVGLEEIEADPDAVAATARGVGYEDVVVPWLGPEHFESVAAVEAAADRLSAAADALADRDLRVHYHNHDQEFVSLDGRPALTHLLEAADGVGLELDVGWAGAAGEDPLAYLDAHGDRVTHVHLKDYDGAAGDTVVVGTGDLDLSRTVELARENAVEWLIYEAETGADSYATLETAADAVDGLR</sequence>
<dbReference type="Proteomes" id="UP000324020">
    <property type="component" value="Unassembled WGS sequence"/>
</dbReference>
<dbReference type="OrthoDB" id="165864at2157"/>
<dbReference type="EMBL" id="FNBO01000007">
    <property type="protein sequence ID" value="SDF71778.1"/>
    <property type="molecule type" value="Genomic_DNA"/>
</dbReference>
<reference evidence="2 3" key="1">
    <citation type="submission" date="2016-10" db="EMBL/GenBank/DDBJ databases">
        <authorList>
            <person name="Varghese N."/>
            <person name="Submissions S."/>
        </authorList>
    </citation>
    <scope>NUCLEOTIDE SEQUENCE [LARGE SCALE GENOMIC DNA]</scope>
    <source>
        <strain evidence="2 3">CGMCC 1.3527</strain>
    </source>
</reference>
<organism evidence="2 3">
    <name type="scientific">Halorubrum xinjiangense</name>
    <dbReference type="NCBI Taxonomy" id="261291"/>
    <lineage>
        <taxon>Archaea</taxon>
        <taxon>Methanobacteriati</taxon>
        <taxon>Methanobacteriota</taxon>
        <taxon>Stenosarchaea group</taxon>
        <taxon>Halobacteria</taxon>
        <taxon>Halobacteriales</taxon>
        <taxon>Haloferacaceae</taxon>
        <taxon>Halorubrum</taxon>
    </lineage>
</organism>
<name>A0A1G7NCK7_9EURY</name>
<gene>
    <name evidence="2" type="ORF">SAMN04488067_107134</name>
</gene>
<evidence type="ECO:0000313" key="3">
    <source>
        <dbReference type="Proteomes" id="UP000324020"/>
    </source>
</evidence>
<keyword evidence="3" id="KW-1185">Reference proteome</keyword>
<dbReference type="PANTHER" id="PTHR12110:SF41">
    <property type="entry name" value="INOSOSE DEHYDRATASE"/>
    <property type="match status" value="1"/>
</dbReference>
<dbReference type="PANTHER" id="PTHR12110">
    <property type="entry name" value="HYDROXYPYRUVATE ISOMERASE"/>
    <property type="match status" value="1"/>
</dbReference>
<dbReference type="InterPro" id="IPR013022">
    <property type="entry name" value="Xyl_isomerase-like_TIM-brl"/>
</dbReference>
<keyword evidence="2" id="KW-0413">Isomerase</keyword>
<proteinExistence type="predicted"/>
<dbReference type="RefSeq" id="WP_149798873.1">
    <property type="nucleotide sequence ID" value="NZ_FNBO01000007.1"/>
</dbReference>
<accession>A0A1G7NCK7</accession>
<dbReference type="AlphaFoldDB" id="A0A1G7NCK7"/>
<evidence type="ECO:0000313" key="2">
    <source>
        <dbReference type="EMBL" id="SDF71778.1"/>
    </source>
</evidence>
<dbReference type="InterPro" id="IPR050312">
    <property type="entry name" value="IolE/XylAMocC-like"/>
</dbReference>
<dbReference type="InterPro" id="IPR036237">
    <property type="entry name" value="Xyl_isomerase-like_sf"/>
</dbReference>
<dbReference type="GO" id="GO:0016853">
    <property type="term" value="F:isomerase activity"/>
    <property type="evidence" value="ECO:0007669"/>
    <property type="project" value="UniProtKB-KW"/>
</dbReference>
<evidence type="ECO:0000259" key="1">
    <source>
        <dbReference type="Pfam" id="PF01261"/>
    </source>
</evidence>
<dbReference type="Gene3D" id="3.20.20.150">
    <property type="entry name" value="Divalent-metal-dependent TIM barrel enzymes"/>
    <property type="match status" value="1"/>
</dbReference>
<dbReference type="Pfam" id="PF01261">
    <property type="entry name" value="AP_endonuc_2"/>
    <property type="match status" value="1"/>
</dbReference>
<protein>
    <submittedName>
        <fullName evidence="2">Sugar phosphate isomerase/epimerase</fullName>
    </submittedName>
</protein>